<dbReference type="SUPFAM" id="SSF52129">
    <property type="entry name" value="Caspase-like"/>
    <property type="match status" value="1"/>
</dbReference>
<feature type="transmembrane region" description="Helical" evidence="1">
    <location>
        <begin position="85"/>
        <end position="105"/>
    </location>
</feature>
<dbReference type="InterPro" id="IPR029030">
    <property type="entry name" value="Caspase-like_dom_sf"/>
</dbReference>
<evidence type="ECO:0000313" key="4">
    <source>
        <dbReference type="Proteomes" id="UP000809431"/>
    </source>
</evidence>
<keyword evidence="1" id="KW-0472">Membrane</keyword>
<keyword evidence="4" id="KW-1185">Reference proteome</keyword>
<reference evidence="3 4" key="1">
    <citation type="submission" date="2021-01" db="EMBL/GenBank/DDBJ databases">
        <title>Draft Genome Sequence and Polyhydroxyalkanoate Biosynthetic Potential of Jeongeupia naejangsanensis Type Strain DSM 24253.</title>
        <authorList>
            <person name="Turrini P."/>
            <person name="Artuso I."/>
            <person name="Lugli G.A."/>
            <person name="Frangipani E."/>
            <person name="Ventura M."/>
            <person name="Visca P."/>
        </authorList>
    </citation>
    <scope>NUCLEOTIDE SEQUENCE [LARGE SCALE GENOMIC DNA]</scope>
    <source>
        <strain evidence="3 4">DSM 24253</strain>
    </source>
</reference>
<dbReference type="InterPro" id="IPR001309">
    <property type="entry name" value="Pept_C14_p20"/>
</dbReference>
<feature type="transmembrane region" description="Helical" evidence="1">
    <location>
        <begin position="117"/>
        <end position="137"/>
    </location>
</feature>
<dbReference type="Gene3D" id="3.40.50.1460">
    <property type="match status" value="1"/>
</dbReference>
<dbReference type="RefSeq" id="WP_203538495.1">
    <property type="nucleotide sequence ID" value="NZ_JAESND010000004.1"/>
</dbReference>
<dbReference type="Pfam" id="PF01650">
    <property type="entry name" value="Peptidase_C13"/>
    <property type="match status" value="1"/>
</dbReference>
<dbReference type="InterPro" id="IPR001096">
    <property type="entry name" value="Peptidase_C13"/>
</dbReference>
<keyword evidence="1" id="KW-0812">Transmembrane</keyword>
<evidence type="ECO:0000259" key="2">
    <source>
        <dbReference type="PROSITE" id="PS50208"/>
    </source>
</evidence>
<proteinExistence type="predicted"/>
<keyword evidence="1" id="KW-1133">Transmembrane helix</keyword>
<gene>
    <name evidence="3" type="ORF">JMJ54_10570</name>
</gene>
<sequence>MSSLLLGLRAMCFWPSCARYRGSVGGLLLAAALALIVDIAGSYWLTGGGQFNAGALPGWGWAGLLLFVAGAALERRGALGWQLATLYFGIGFWLNLLFLAAWYGAMHWLAPSLQYRFGWAVFAVWPVWLALALVHAAVRSRGGWSWCALVAALLLAAGLLAERYYFADTGQFWLPESGEEAFEPLPLPKLADEAVLYSEVERLDAALDAIAPGRKGIVEHYALVVGGDAGQGVFVREATSMRDRFDARFGTRGRSVLLANHDSVTGAVPIATQTSIAEALDAIGARMNRDEDVLLLYLTSHGSREHEFALANPPLDLPGITPQWLADALADAKIRWRVVIVSACYSGGFVPALAGPETLVMTAAAADRTSFGCADENDFTYFGKALYDALGQGNDWTVIWRQTRDAVTRREAAERFESSKPQFSFGAAIAARLAGTGGQAVKQAPSP</sequence>
<feature type="transmembrane region" description="Helical" evidence="1">
    <location>
        <begin position="143"/>
        <end position="161"/>
    </location>
</feature>
<dbReference type="Proteomes" id="UP000809431">
    <property type="component" value="Unassembled WGS sequence"/>
</dbReference>
<protein>
    <recommendedName>
        <fullName evidence="2">Caspase family p20 domain-containing protein</fullName>
    </recommendedName>
</protein>
<organism evidence="3 4">
    <name type="scientific">Jeongeupia naejangsanensis</name>
    <dbReference type="NCBI Taxonomy" id="613195"/>
    <lineage>
        <taxon>Bacteria</taxon>
        <taxon>Pseudomonadati</taxon>
        <taxon>Pseudomonadota</taxon>
        <taxon>Betaproteobacteria</taxon>
        <taxon>Neisseriales</taxon>
        <taxon>Chitinibacteraceae</taxon>
        <taxon>Jeongeupia</taxon>
    </lineage>
</organism>
<name>A0ABS2BKY8_9NEIS</name>
<feature type="domain" description="Caspase family p20" evidence="2">
    <location>
        <begin position="272"/>
        <end position="344"/>
    </location>
</feature>
<comment type="caution">
    <text evidence="3">The sequence shown here is derived from an EMBL/GenBank/DDBJ whole genome shotgun (WGS) entry which is preliminary data.</text>
</comment>
<dbReference type="EMBL" id="JAESND010000004">
    <property type="protein sequence ID" value="MBM3116277.1"/>
    <property type="molecule type" value="Genomic_DNA"/>
</dbReference>
<dbReference type="PROSITE" id="PS50208">
    <property type="entry name" value="CASPASE_P20"/>
    <property type="match status" value="1"/>
</dbReference>
<feature type="transmembrane region" description="Helical" evidence="1">
    <location>
        <begin position="28"/>
        <end position="46"/>
    </location>
</feature>
<feature type="transmembrane region" description="Helical" evidence="1">
    <location>
        <begin position="53"/>
        <end position="73"/>
    </location>
</feature>
<evidence type="ECO:0000256" key="1">
    <source>
        <dbReference type="SAM" id="Phobius"/>
    </source>
</evidence>
<accession>A0ABS2BKY8</accession>
<evidence type="ECO:0000313" key="3">
    <source>
        <dbReference type="EMBL" id="MBM3116277.1"/>
    </source>
</evidence>